<organism evidence="3 4">
    <name type="scientific">Paenibacillus alvei</name>
    <name type="common">Bacillus alvei</name>
    <dbReference type="NCBI Taxonomy" id="44250"/>
    <lineage>
        <taxon>Bacteria</taxon>
        <taxon>Bacillati</taxon>
        <taxon>Bacillota</taxon>
        <taxon>Bacilli</taxon>
        <taxon>Bacillales</taxon>
        <taxon>Paenibacillaceae</taxon>
        <taxon>Paenibacillus</taxon>
    </lineage>
</organism>
<protein>
    <submittedName>
        <fullName evidence="3">Transglutaminase</fullName>
    </submittedName>
</protein>
<feature type="transmembrane region" description="Helical" evidence="1">
    <location>
        <begin position="157"/>
        <end position="185"/>
    </location>
</feature>
<name>A0A383R665_PAEAL</name>
<dbReference type="RefSeq" id="WP_138189224.1">
    <property type="nucleotide sequence ID" value="NZ_LS992241.1"/>
</dbReference>
<dbReference type="EMBL" id="LS992241">
    <property type="protein sequence ID" value="SYX82024.1"/>
    <property type="molecule type" value="Genomic_DNA"/>
</dbReference>
<dbReference type="Pfam" id="PF01841">
    <property type="entry name" value="Transglut_core"/>
    <property type="match status" value="1"/>
</dbReference>
<dbReference type="PANTHER" id="PTHR33490:SF3">
    <property type="entry name" value="CONSERVED INTEGRAL MEMBRANE PROTEIN"/>
    <property type="match status" value="1"/>
</dbReference>
<dbReference type="InterPro" id="IPR002931">
    <property type="entry name" value="Transglutaminase-like"/>
</dbReference>
<dbReference type="SMART" id="SM00460">
    <property type="entry name" value="TGc"/>
    <property type="match status" value="1"/>
</dbReference>
<evidence type="ECO:0000256" key="1">
    <source>
        <dbReference type="SAM" id="Phobius"/>
    </source>
</evidence>
<accession>A0A383R665</accession>
<feature type="transmembrane region" description="Helical" evidence="1">
    <location>
        <begin position="105"/>
        <end position="128"/>
    </location>
</feature>
<evidence type="ECO:0000313" key="3">
    <source>
        <dbReference type="EMBL" id="SYX82024.1"/>
    </source>
</evidence>
<dbReference type="AlphaFoldDB" id="A0A383R665"/>
<reference evidence="4" key="1">
    <citation type="submission" date="2018-08" db="EMBL/GenBank/DDBJ databases">
        <authorList>
            <person name="Chevrot R."/>
        </authorList>
    </citation>
    <scope>NUCLEOTIDE SEQUENCE [LARGE SCALE GENOMIC DNA]</scope>
</reference>
<keyword evidence="1" id="KW-0812">Transmembrane</keyword>
<feature type="transmembrane region" description="Helical" evidence="1">
    <location>
        <begin position="41"/>
        <end position="63"/>
    </location>
</feature>
<dbReference type="SUPFAM" id="SSF54001">
    <property type="entry name" value="Cysteine proteinases"/>
    <property type="match status" value="1"/>
</dbReference>
<dbReference type="Gene3D" id="3.10.620.30">
    <property type="match status" value="1"/>
</dbReference>
<keyword evidence="1" id="KW-0472">Membrane</keyword>
<dbReference type="PANTHER" id="PTHR33490">
    <property type="entry name" value="BLR5614 PROTEIN-RELATED"/>
    <property type="match status" value="1"/>
</dbReference>
<feature type="domain" description="Transglutaminase-like" evidence="2">
    <location>
        <begin position="304"/>
        <end position="367"/>
    </location>
</feature>
<evidence type="ECO:0000313" key="4">
    <source>
        <dbReference type="Proteomes" id="UP000304148"/>
    </source>
</evidence>
<dbReference type="InterPro" id="IPR038765">
    <property type="entry name" value="Papain-like_cys_pep_sf"/>
</dbReference>
<evidence type="ECO:0000259" key="2">
    <source>
        <dbReference type="SMART" id="SM00460"/>
    </source>
</evidence>
<sequence length="392" mass="43513">MSTGLQWEWNAITLVLLAVVLLSAVQGVARGASGSMRHLFLFVAQSACTIVSLILSFAAAMWLSPMVQRQFVDWNIVIPSHALAWWEQIYYTFVTGVRDFALLRVAILFGIIYMLVRGILGWLVSLIWSGASVASQEEGSSSSRSGFMQVLSRTANWITGGAIGALIGGVRAFIIIMVLFVYVALQPATKASDIIQSSSAYRTVANQVIEPLAGSLITESLPVFTSQMGQEFGELLQRRYEVIDNQISSDVKQAARDVTAGASTDEEKARRLYDWVGSRVQYDWDKAKQYETKRIWKEQTPEDTFATKQGVCIDYARLYAVMARSSGLQVKVVTGLGYNGNGGYGPHAWNEVWLSEQKKWVPLDSTWASSGDWFNPPKFDTTHIPDKPLTIR</sequence>
<keyword evidence="1" id="KW-1133">Transmembrane helix</keyword>
<gene>
    <name evidence="3" type="ORF">PBLR_10444</name>
</gene>
<proteinExistence type="predicted"/>
<dbReference type="Proteomes" id="UP000304148">
    <property type="component" value="Chromosome"/>
</dbReference>